<keyword evidence="3" id="KW-1185">Reference proteome</keyword>
<feature type="region of interest" description="Disordered" evidence="1">
    <location>
        <begin position="281"/>
        <end position="317"/>
    </location>
</feature>
<organism evidence="2 3">
    <name type="scientific">Leishmania enriettii</name>
    <dbReference type="NCBI Taxonomy" id="5663"/>
    <lineage>
        <taxon>Eukaryota</taxon>
        <taxon>Discoba</taxon>
        <taxon>Euglenozoa</taxon>
        <taxon>Kinetoplastea</taxon>
        <taxon>Metakinetoplastina</taxon>
        <taxon>Trypanosomatida</taxon>
        <taxon>Trypanosomatidae</taxon>
        <taxon>Leishmaniinae</taxon>
        <taxon>Leishmania</taxon>
    </lineage>
</organism>
<dbReference type="FunFam" id="1.25.10.10:FF:000806">
    <property type="entry name" value="Uncharacterized protein"/>
    <property type="match status" value="1"/>
</dbReference>
<dbReference type="InterPro" id="IPR016024">
    <property type="entry name" value="ARM-type_fold"/>
</dbReference>
<dbReference type="Gene3D" id="1.25.10.10">
    <property type="entry name" value="Leucine-rich Repeat Variant"/>
    <property type="match status" value="1"/>
</dbReference>
<reference evidence="2 3" key="1">
    <citation type="submission" date="2021-02" db="EMBL/GenBank/DDBJ databases">
        <title>Leishmania (Mundinia) enrietti genome sequencing and assembly.</title>
        <authorList>
            <person name="Almutairi H."/>
            <person name="Gatherer D."/>
        </authorList>
    </citation>
    <scope>NUCLEOTIDE SEQUENCE [LARGE SCALE GENOMIC DNA]</scope>
    <source>
        <strain evidence="2">CUR178</strain>
    </source>
</reference>
<feature type="region of interest" description="Disordered" evidence="1">
    <location>
        <begin position="38"/>
        <end position="90"/>
    </location>
</feature>
<dbReference type="InterPro" id="IPR038905">
    <property type="entry name" value="ARMC2"/>
</dbReference>
<dbReference type="PANTHER" id="PTHR21356:SF1">
    <property type="entry name" value="ARMADILLO REPEAT-CONTAINING PROTEIN 2"/>
    <property type="match status" value="1"/>
</dbReference>
<dbReference type="PANTHER" id="PTHR21356">
    <property type="entry name" value="ARMADILLO REPEAT CONTAINING 2"/>
    <property type="match status" value="1"/>
</dbReference>
<feature type="region of interest" description="Disordered" evidence="1">
    <location>
        <begin position="220"/>
        <end position="260"/>
    </location>
</feature>
<evidence type="ECO:0000256" key="1">
    <source>
        <dbReference type="SAM" id="MobiDB-lite"/>
    </source>
</evidence>
<protein>
    <submittedName>
        <fullName evidence="2">Uncharacterized protein</fullName>
    </submittedName>
</protein>
<gene>
    <name evidence="2" type="ORF">CUR178_01975</name>
</gene>
<feature type="compositionally biased region" description="Low complexity" evidence="1">
    <location>
        <begin position="40"/>
        <end position="57"/>
    </location>
</feature>
<feature type="compositionally biased region" description="Low complexity" evidence="1">
    <location>
        <begin position="64"/>
        <end position="84"/>
    </location>
</feature>
<proteinExistence type="predicted"/>
<evidence type="ECO:0000313" key="3">
    <source>
        <dbReference type="Proteomes" id="UP000674179"/>
    </source>
</evidence>
<feature type="region of interest" description="Disordered" evidence="1">
    <location>
        <begin position="126"/>
        <end position="146"/>
    </location>
</feature>
<dbReference type="GO" id="GO:0044782">
    <property type="term" value="P:cilium organization"/>
    <property type="evidence" value="ECO:0007669"/>
    <property type="project" value="TreeGrafter"/>
</dbReference>
<feature type="region of interest" description="Disordered" evidence="1">
    <location>
        <begin position="1"/>
        <end position="25"/>
    </location>
</feature>
<feature type="compositionally biased region" description="Low complexity" evidence="1">
    <location>
        <begin position="10"/>
        <end position="23"/>
    </location>
</feature>
<dbReference type="RefSeq" id="XP_067689843.1">
    <property type="nucleotide sequence ID" value="XM_067833740.1"/>
</dbReference>
<comment type="caution">
    <text evidence="2">The sequence shown here is derived from an EMBL/GenBank/DDBJ whole genome shotgun (WGS) entry which is preliminary data.</text>
</comment>
<dbReference type="AlphaFoldDB" id="A0A836KGF0"/>
<sequence length="1116" mass="118041">MPQNRHFRRPSGPAGPSSVAPSSRTLLHTQELMLFCSPISAAPSKRSASTSKRTASSHFGGGRQTRQPRSSSQHRQTSSSTATRESNDRATVELEPLPANYHLAPCPSLTGFSSSTTLAFSANVTASGSGSRIPFPPPQRQAPPAKGALAAATAAPIAAPVVASGAGSRVIRLLRDARAAVQDPIRPETPFEAFASVPSLSTDASAKRHSTGYASASLLARRPGGLESRSRRRLPAGWRLAPMAPPPSAPASDFSDAALERSGGSAAASLATPVTGSGIPGSADFLSSQSDSSPLPVTGTPRPLGRLAAEKDAGNGDASQSLAVAHDHGIDSRKFAQLYPVAQQAGDAGITEAVDLLLQLKRWLVSSLHATGSAPALNKAAVECLQTTLLHFSTHWPTGATLRQAADYYTARDSNTVEFDPDEGSRASNSKATTFAPLLHTQAALLAASITLQSFPATALVAEPVSFEVTLRVLHIIAEAGLAEWVAQETNALGALVELLRLLAGPGLGTQPQGLHWLESILSTVALCCEDAAGDATTASHGAPLEAGDLGVFRCRQRQHDSGPTAGGSLPPSGYGETDMIRGSGLVDDEAENQQHNTHRRQQLSCFMSTALRSQSSSLHPHLHRVDNKSFADAISAVPPLSCTQSGVDKAVTSAPALVPPCSAREEHASLRAQLVSLGFLPTLQQISDQALAHCAPSSGNLVTSPAADSFTSLLTLIATLYRCFAQSHPEELRGLGVLRTLTSMLNNCATETATVEAAARALVKLTYVDECLLDMQASTAVIAAAAHALRSQLSRAHADTSQEPGIELLVSRLCGVMARVAEDSTEQQEYLISVPMAQLLETLTLRYVTVSGPADLEPDRFNAPLALPPAPVLQAVVWVLGIASMSPHCPLHLVQSVTPPLVRLLEVLRRIPSMQLTAVYVLMCLSNLSYFFAAFESAEQECAEDEGGGASAYLTPLYSSLGLLLAHYLFEDNVEATVEATRILGNISYTNAGRDWMEANRCDEVAVLFLGHEDLRIVYNCSGVLLNLTAASPCRIVEEPEVLQMMLSYTSRYTDKDQIEATAALAEARLCQKVQHRGEDARELTAEARSHTTQIADLVEKLILNVHGLLTLSAL</sequence>
<dbReference type="Proteomes" id="UP000674179">
    <property type="component" value="Chromosome 33"/>
</dbReference>
<accession>A0A836KGF0</accession>
<feature type="compositionally biased region" description="Low complexity" evidence="1">
    <location>
        <begin position="282"/>
        <end position="296"/>
    </location>
</feature>
<feature type="region of interest" description="Disordered" evidence="1">
    <location>
        <begin position="561"/>
        <end position="582"/>
    </location>
</feature>
<dbReference type="KEGG" id="lenr:94169250"/>
<name>A0A836KGF0_LEIEN</name>
<dbReference type="GeneID" id="94169250"/>
<dbReference type="InterPro" id="IPR011989">
    <property type="entry name" value="ARM-like"/>
</dbReference>
<evidence type="ECO:0000313" key="2">
    <source>
        <dbReference type="EMBL" id="KAG5469835.1"/>
    </source>
</evidence>
<dbReference type="SUPFAM" id="SSF48371">
    <property type="entry name" value="ARM repeat"/>
    <property type="match status" value="1"/>
</dbReference>
<dbReference type="EMBL" id="JAFHKP010000033">
    <property type="protein sequence ID" value="KAG5469835.1"/>
    <property type="molecule type" value="Genomic_DNA"/>
</dbReference>
<dbReference type="OrthoDB" id="247006at2759"/>